<dbReference type="OrthoDB" id="783687at2759"/>
<dbReference type="EMBL" id="JACGCM010001655">
    <property type="protein sequence ID" value="KAF6152143.1"/>
    <property type="molecule type" value="Genomic_DNA"/>
</dbReference>
<protein>
    <submittedName>
        <fullName evidence="2">Uncharacterized protein</fullName>
    </submittedName>
</protein>
<dbReference type="PANTHER" id="PTHR33735:SF10">
    <property type="entry name" value="EXPRESSED PROTEIN"/>
    <property type="match status" value="1"/>
</dbReference>
<keyword evidence="3" id="KW-1185">Reference proteome</keyword>
<keyword evidence="1" id="KW-1133">Transmembrane helix</keyword>
<organism evidence="2 3">
    <name type="scientific">Kingdonia uniflora</name>
    <dbReference type="NCBI Taxonomy" id="39325"/>
    <lineage>
        <taxon>Eukaryota</taxon>
        <taxon>Viridiplantae</taxon>
        <taxon>Streptophyta</taxon>
        <taxon>Embryophyta</taxon>
        <taxon>Tracheophyta</taxon>
        <taxon>Spermatophyta</taxon>
        <taxon>Magnoliopsida</taxon>
        <taxon>Ranunculales</taxon>
        <taxon>Circaeasteraceae</taxon>
        <taxon>Kingdonia</taxon>
    </lineage>
</organism>
<evidence type="ECO:0000256" key="1">
    <source>
        <dbReference type="SAM" id="Phobius"/>
    </source>
</evidence>
<dbReference type="PANTHER" id="PTHR33735">
    <property type="entry name" value="EXPRESSED PROTEIN"/>
    <property type="match status" value="1"/>
</dbReference>
<feature type="transmembrane region" description="Helical" evidence="1">
    <location>
        <begin position="66"/>
        <end position="83"/>
    </location>
</feature>
<evidence type="ECO:0000313" key="3">
    <source>
        <dbReference type="Proteomes" id="UP000541444"/>
    </source>
</evidence>
<name>A0A7J7MB79_9MAGN</name>
<keyword evidence="1" id="KW-0472">Membrane</keyword>
<comment type="caution">
    <text evidence="2">The sequence shown here is derived from an EMBL/GenBank/DDBJ whole genome shotgun (WGS) entry which is preliminary data.</text>
</comment>
<evidence type="ECO:0000313" key="2">
    <source>
        <dbReference type="EMBL" id="KAF6152143.1"/>
    </source>
</evidence>
<sequence length="185" mass="21202">MTLRRPLDPYNLRNLFLLITRCRTRVNDRSLLPEIATTKRTYGVQVNEGLHLLTRNSKAISEPVTFMARWIFGAILSLFVPIYKKKWDNLRKIEDEVETIIDVVEDVAEVVEKIANVTEKLSAEVANKLPFDGKLKETALVIERMSEEAIKDAKLIKEIVHKVDDLKEDVERFVQPIVDRGASTA</sequence>
<dbReference type="AlphaFoldDB" id="A0A7J7MB79"/>
<reference evidence="2 3" key="1">
    <citation type="journal article" date="2020" name="IScience">
        <title>Genome Sequencing of the Endangered Kingdonia uniflora (Circaeasteraceae, Ranunculales) Reveals Potential Mechanisms of Evolutionary Specialization.</title>
        <authorList>
            <person name="Sun Y."/>
            <person name="Deng T."/>
            <person name="Zhang A."/>
            <person name="Moore M.J."/>
            <person name="Landis J.B."/>
            <person name="Lin N."/>
            <person name="Zhang H."/>
            <person name="Zhang X."/>
            <person name="Huang J."/>
            <person name="Zhang X."/>
            <person name="Sun H."/>
            <person name="Wang H."/>
        </authorList>
    </citation>
    <scope>NUCLEOTIDE SEQUENCE [LARGE SCALE GENOMIC DNA]</scope>
    <source>
        <strain evidence="2">TB1705</strain>
        <tissue evidence="2">Leaf</tissue>
    </source>
</reference>
<gene>
    <name evidence="2" type="ORF">GIB67_031465</name>
</gene>
<accession>A0A7J7MB79</accession>
<proteinExistence type="predicted"/>
<keyword evidence="1" id="KW-0812">Transmembrane</keyword>
<dbReference type="Proteomes" id="UP000541444">
    <property type="component" value="Unassembled WGS sequence"/>
</dbReference>